<proteinExistence type="predicted"/>
<dbReference type="EMBL" id="JAERRG010000009">
    <property type="protein sequence ID" value="MBL1115474.1"/>
    <property type="molecule type" value="Genomic_DNA"/>
</dbReference>
<evidence type="ECO:0000313" key="2">
    <source>
        <dbReference type="Proteomes" id="UP000621510"/>
    </source>
</evidence>
<dbReference type="Proteomes" id="UP000621510">
    <property type="component" value="Unassembled WGS sequence"/>
</dbReference>
<name>A0ABS1PSR3_9ACTN</name>
<keyword evidence="2" id="KW-1185">Reference proteome</keyword>
<gene>
    <name evidence="1" type="ORF">JK364_24190</name>
</gene>
<evidence type="ECO:0000313" key="1">
    <source>
        <dbReference type="EMBL" id="MBL1115474.1"/>
    </source>
</evidence>
<accession>A0ABS1PSR3</accession>
<sequence length="101" mass="10610">MSTAAVRKLNPAATIEKILTFDGRPEAVLVRPIPAACRTNMATDIVDRDGCGGTGWICPTCHEGDDCPTVESDECEPGTSGAQPCVCVDGQTGNWEPSSWA</sequence>
<dbReference type="RefSeq" id="WP_201853262.1">
    <property type="nucleotide sequence ID" value="NZ_JAERRG010000009.1"/>
</dbReference>
<protein>
    <submittedName>
        <fullName evidence="1">Uncharacterized protein</fullName>
    </submittedName>
</protein>
<comment type="caution">
    <text evidence="1">The sequence shown here is derived from an EMBL/GenBank/DDBJ whole genome shotgun (WGS) entry which is preliminary data.</text>
</comment>
<organism evidence="1 2">
    <name type="scientific">Streptomyces endocoffeicus</name>
    <dbReference type="NCBI Taxonomy" id="2898945"/>
    <lineage>
        <taxon>Bacteria</taxon>
        <taxon>Bacillati</taxon>
        <taxon>Actinomycetota</taxon>
        <taxon>Actinomycetes</taxon>
        <taxon>Kitasatosporales</taxon>
        <taxon>Streptomycetaceae</taxon>
        <taxon>Streptomyces</taxon>
    </lineage>
</organism>
<reference evidence="1 2" key="1">
    <citation type="submission" date="2021-01" db="EMBL/GenBank/DDBJ databases">
        <title>WGS of actinomycetes isolated from Thailand.</title>
        <authorList>
            <person name="Thawai C."/>
        </authorList>
    </citation>
    <scope>NUCLEOTIDE SEQUENCE [LARGE SCALE GENOMIC DNA]</scope>
    <source>
        <strain evidence="1 2">CA3R110</strain>
    </source>
</reference>